<dbReference type="OrthoDB" id="1204at2759"/>
<evidence type="ECO:0000256" key="5">
    <source>
        <dbReference type="ARBA" id="ARBA00023007"/>
    </source>
</evidence>
<dbReference type="GO" id="GO:0005737">
    <property type="term" value="C:cytoplasm"/>
    <property type="evidence" value="ECO:0007669"/>
    <property type="project" value="TreeGrafter"/>
</dbReference>
<reference evidence="9" key="1">
    <citation type="submission" date="2022-07" db="EMBL/GenBank/DDBJ databases">
        <title>Phylogenomic reconstructions and comparative analyses of Kickxellomycotina fungi.</title>
        <authorList>
            <person name="Reynolds N.K."/>
            <person name="Stajich J.E."/>
            <person name="Barry K."/>
            <person name="Grigoriev I.V."/>
            <person name="Crous P."/>
            <person name="Smith M.E."/>
        </authorList>
    </citation>
    <scope>NUCLEOTIDE SEQUENCE</scope>
    <source>
        <strain evidence="9">NBRC 100468</strain>
    </source>
</reference>
<sequence>MRTGIVYGGNGALGSAILKHLKSEGWTTISVDAQKSPLATHSVELDISAGLKEQGKSVLDKLRANIDDAYDVDAIICAAGGWAGGNAGSESLFDSVEAMYKQSVYSSVVASHVASKKLKNDDKGLLVLVGAAPAVGPTPGMIGYGVAKAAVHHLAKSMADTPSSGLPEHAKVVALLPVTLDTPGNRTAMPTADTTTWTPLADVAEQIVSWCKVGLSVPSGSLVKVATKNGKTSFTVV</sequence>
<organism evidence="9 10">
    <name type="scientific">Mycoemilia scoparia</name>
    <dbReference type="NCBI Taxonomy" id="417184"/>
    <lineage>
        <taxon>Eukaryota</taxon>
        <taxon>Fungi</taxon>
        <taxon>Fungi incertae sedis</taxon>
        <taxon>Zoopagomycota</taxon>
        <taxon>Kickxellomycotina</taxon>
        <taxon>Kickxellomycetes</taxon>
        <taxon>Kickxellales</taxon>
        <taxon>Kickxellaceae</taxon>
        <taxon>Mycoemilia</taxon>
    </lineage>
</organism>
<keyword evidence="4" id="KW-0560">Oxidoreductase</keyword>
<dbReference type="GO" id="GO:0070402">
    <property type="term" value="F:NADPH binding"/>
    <property type="evidence" value="ECO:0007669"/>
    <property type="project" value="TreeGrafter"/>
</dbReference>
<keyword evidence="3" id="KW-0521">NADP</keyword>
<dbReference type="PANTHER" id="PTHR15104:SF0">
    <property type="entry name" value="DIHYDROPTERIDINE REDUCTASE"/>
    <property type="match status" value="1"/>
</dbReference>
<comment type="caution">
    <text evidence="9">The sequence shown here is derived from an EMBL/GenBank/DDBJ whole genome shotgun (WGS) entry which is preliminary data.</text>
</comment>
<dbReference type="PROSITE" id="PS00061">
    <property type="entry name" value="ADH_SHORT"/>
    <property type="match status" value="1"/>
</dbReference>
<evidence type="ECO:0000256" key="2">
    <source>
        <dbReference type="ARBA" id="ARBA00011738"/>
    </source>
</evidence>
<evidence type="ECO:0000256" key="3">
    <source>
        <dbReference type="ARBA" id="ARBA00022857"/>
    </source>
</evidence>
<dbReference type="FunFam" id="3.40.50.720:FF:000157">
    <property type="entry name" value="Quinoid dihydropteridine reductase"/>
    <property type="match status" value="1"/>
</dbReference>
<evidence type="ECO:0000256" key="4">
    <source>
        <dbReference type="ARBA" id="ARBA00023002"/>
    </source>
</evidence>
<dbReference type="EMBL" id="JANBPU010000258">
    <property type="protein sequence ID" value="KAJ1913509.1"/>
    <property type="molecule type" value="Genomic_DNA"/>
</dbReference>
<dbReference type="Proteomes" id="UP001150538">
    <property type="component" value="Unassembled WGS sequence"/>
</dbReference>
<evidence type="ECO:0000313" key="9">
    <source>
        <dbReference type="EMBL" id="KAJ1913509.1"/>
    </source>
</evidence>
<evidence type="ECO:0000313" key="10">
    <source>
        <dbReference type="Proteomes" id="UP001150538"/>
    </source>
</evidence>
<dbReference type="InterPro" id="IPR020904">
    <property type="entry name" value="Sc_DH/Rdtase_CS"/>
</dbReference>
<dbReference type="GO" id="GO:0004155">
    <property type="term" value="F:6,7-dihydropteridine reductase activity"/>
    <property type="evidence" value="ECO:0007669"/>
    <property type="project" value="UniProtKB-EC"/>
</dbReference>
<evidence type="ECO:0000256" key="7">
    <source>
        <dbReference type="ARBA" id="ARBA00039520"/>
    </source>
</evidence>
<evidence type="ECO:0000256" key="8">
    <source>
        <dbReference type="ARBA" id="ARBA00041348"/>
    </source>
</evidence>
<proteinExistence type="inferred from homology"/>
<dbReference type="SUPFAM" id="SSF51735">
    <property type="entry name" value="NAD(P)-binding Rossmann-fold domains"/>
    <property type="match status" value="1"/>
</dbReference>
<dbReference type="GO" id="GO:0006559">
    <property type="term" value="P:L-phenylalanine catabolic process"/>
    <property type="evidence" value="ECO:0007669"/>
    <property type="project" value="TreeGrafter"/>
</dbReference>
<keyword evidence="10" id="KW-1185">Reference proteome</keyword>
<accession>A0A9W7ZQ13</accession>
<dbReference type="InterPro" id="IPR002347">
    <property type="entry name" value="SDR_fam"/>
</dbReference>
<dbReference type="AlphaFoldDB" id="A0A9W7ZQ13"/>
<dbReference type="Gene3D" id="3.40.50.720">
    <property type="entry name" value="NAD(P)-binding Rossmann-like Domain"/>
    <property type="match status" value="1"/>
</dbReference>
<dbReference type="PANTHER" id="PTHR15104">
    <property type="entry name" value="DIHYDROPTERIDINE REDUCTASE"/>
    <property type="match status" value="1"/>
</dbReference>
<dbReference type="GO" id="GO:0006729">
    <property type="term" value="P:tetrahydrobiopterin biosynthetic process"/>
    <property type="evidence" value="ECO:0007669"/>
    <property type="project" value="UniProtKB-KW"/>
</dbReference>
<evidence type="ECO:0000256" key="6">
    <source>
        <dbReference type="ARBA" id="ARBA00039153"/>
    </source>
</evidence>
<name>A0A9W7ZQ13_9FUNG</name>
<protein>
    <recommendedName>
        <fullName evidence="7">Dihydropteridine reductase</fullName>
        <ecNumber evidence="6">1.5.1.34</ecNumber>
    </recommendedName>
    <alternativeName>
        <fullName evidence="8">Quinoid dihydropteridine reductase</fullName>
    </alternativeName>
</protein>
<dbReference type="Pfam" id="PF00106">
    <property type="entry name" value="adh_short"/>
    <property type="match status" value="1"/>
</dbReference>
<dbReference type="EC" id="1.5.1.34" evidence="6"/>
<dbReference type="InterPro" id="IPR036291">
    <property type="entry name" value="NAD(P)-bd_dom_sf"/>
</dbReference>
<dbReference type="GO" id="GO:0070404">
    <property type="term" value="F:NADH binding"/>
    <property type="evidence" value="ECO:0007669"/>
    <property type="project" value="TreeGrafter"/>
</dbReference>
<comment type="similarity">
    <text evidence="1">Belongs to the short-chain dehydrogenases/reductases (SDR) family.</text>
</comment>
<evidence type="ECO:0000256" key="1">
    <source>
        <dbReference type="ARBA" id="ARBA00006484"/>
    </source>
</evidence>
<gene>
    <name evidence="9" type="ORF">H4219_005188</name>
</gene>
<keyword evidence="5" id="KW-0783">Tetrahydrobiopterin biosynthesis</keyword>
<comment type="subunit">
    <text evidence="2">Homodimer.</text>
</comment>